<keyword evidence="5" id="KW-1185">Reference proteome</keyword>
<feature type="transmembrane region" description="Helical" evidence="2">
    <location>
        <begin position="353"/>
        <end position="371"/>
    </location>
</feature>
<feature type="region of interest" description="Disordered" evidence="1">
    <location>
        <begin position="204"/>
        <end position="224"/>
    </location>
</feature>
<dbReference type="AlphaFoldDB" id="A7ILQ9"/>
<dbReference type="InterPro" id="IPR002477">
    <property type="entry name" value="Peptidoglycan-bd-like"/>
</dbReference>
<keyword evidence="2" id="KW-1133">Transmembrane helix</keyword>
<gene>
    <name evidence="4" type="ordered locus">Xaut_3726</name>
</gene>
<dbReference type="EMBL" id="CP000781">
    <property type="protein sequence ID" value="ABS68952.1"/>
    <property type="molecule type" value="Genomic_DNA"/>
</dbReference>
<sequence>MAKPTYPIEKVAPTYRPLWDRAKINAAGSRVTAAANLVLAGKSRYLAVEAATGAPWWWVGVIHYRESACDFAGVLHNGEEIIGTGRKTTLVPEGRGPFKTWQAGAIDALLIKGIKPGSHVWTLGTALYKGEEFNGFGYRARRTPSAYLWSGTTIYMGGKYIRDHVWSPTAMDKQLGIVPIIMKLMELDDSVRFADEAEVIPAGPAAASATDAPAPAEINPDDGLSKGEIEALQQRLRDLGYSEVGRVDGKWGPRTIAAVSAFQATSGLPVTGELDKATAAALTTSGPRPVSAERKSTTATDLRKAGDPVAKASFLNKVCSAVAGFFALIFGAAQESGTAVGYLSPVREFVTDVPPMVWFGAVATVAAVIWWQANRAERAAVADVRSGRDAGPA</sequence>
<evidence type="ECO:0000313" key="5">
    <source>
        <dbReference type="Proteomes" id="UP000002417"/>
    </source>
</evidence>
<evidence type="ECO:0000256" key="2">
    <source>
        <dbReference type="SAM" id="Phobius"/>
    </source>
</evidence>
<proteinExistence type="predicted"/>
<evidence type="ECO:0000313" key="4">
    <source>
        <dbReference type="EMBL" id="ABS68952.1"/>
    </source>
</evidence>
<dbReference type="SUPFAM" id="SSF47090">
    <property type="entry name" value="PGBD-like"/>
    <property type="match status" value="1"/>
</dbReference>
<dbReference type="OrthoDB" id="482757at2"/>
<dbReference type="eggNOG" id="COG3409">
    <property type="taxonomic scope" value="Bacteria"/>
</dbReference>
<feature type="compositionally biased region" description="Basic and acidic residues" evidence="1">
    <location>
        <begin position="291"/>
        <end position="303"/>
    </location>
</feature>
<dbReference type="InterPro" id="IPR036365">
    <property type="entry name" value="PGBD-like_sf"/>
</dbReference>
<organism evidence="4 5">
    <name type="scientific">Xanthobacter autotrophicus (strain ATCC BAA-1158 / Py2)</name>
    <dbReference type="NCBI Taxonomy" id="78245"/>
    <lineage>
        <taxon>Bacteria</taxon>
        <taxon>Pseudomonadati</taxon>
        <taxon>Pseudomonadota</taxon>
        <taxon>Alphaproteobacteria</taxon>
        <taxon>Hyphomicrobiales</taxon>
        <taxon>Xanthobacteraceae</taxon>
        <taxon>Xanthobacter</taxon>
    </lineage>
</organism>
<dbReference type="STRING" id="78245.Xaut_3726"/>
<accession>A7ILQ9</accession>
<feature type="region of interest" description="Disordered" evidence="1">
    <location>
        <begin position="282"/>
        <end position="303"/>
    </location>
</feature>
<feature type="compositionally biased region" description="Low complexity" evidence="1">
    <location>
        <begin position="204"/>
        <end position="216"/>
    </location>
</feature>
<reference evidence="4 5" key="1">
    <citation type="submission" date="2007-07" db="EMBL/GenBank/DDBJ databases">
        <title>Complete sequence of chromosome of Xanthobacter autotrophicus Py2.</title>
        <authorList>
            <consortium name="US DOE Joint Genome Institute"/>
            <person name="Copeland A."/>
            <person name="Lucas S."/>
            <person name="Lapidus A."/>
            <person name="Barry K."/>
            <person name="Glavina del Rio T."/>
            <person name="Hammon N."/>
            <person name="Israni S."/>
            <person name="Dalin E."/>
            <person name="Tice H."/>
            <person name="Pitluck S."/>
            <person name="Sims D."/>
            <person name="Brettin T."/>
            <person name="Bruce D."/>
            <person name="Detter J.C."/>
            <person name="Han C."/>
            <person name="Tapia R."/>
            <person name="Brainard J."/>
            <person name="Schmutz J."/>
            <person name="Larimer F."/>
            <person name="Land M."/>
            <person name="Hauser L."/>
            <person name="Kyrpides N."/>
            <person name="Kim E."/>
            <person name="Ensigns S.A."/>
            <person name="Richardson P."/>
        </authorList>
    </citation>
    <scope>NUCLEOTIDE SEQUENCE [LARGE SCALE GENOMIC DNA]</scope>
    <source>
        <strain evidence="5">ATCC BAA-1158 / Py2</strain>
    </source>
</reference>
<feature type="transmembrane region" description="Helical" evidence="2">
    <location>
        <begin position="314"/>
        <end position="333"/>
    </location>
</feature>
<dbReference type="Proteomes" id="UP000002417">
    <property type="component" value="Chromosome"/>
</dbReference>
<feature type="domain" description="Peptidoglycan binding-like" evidence="3">
    <location>
        <begin position="227"/>
        <end position="282"/>
    </location>
</feature>
<dbReference type="PhylomeDB" id="A7ILQ9"/>
<protein>
    <submittedName>
        <fullName evidence="4">Peptidoglycan-binding domain 1 protein</fullName>
    </submittedName>
</protein>
<dbReference type="Pfam" id="PF01471">
    <property type="entry name" value="PG_binding_1"/>
    <property type="match status" value="1"/>
</dbReference>
<keyword evidence="2" id="KW-0472">Membrane</keyword>
<dbReference type="KEGG" id="xau:Xaut_3726"/>
<keyword evidence="2" id="KW-0812">Transmembrane</keyword>
<dbReference type="eggNOG" id="COG5526">
    <property type="taxonomic scope" value="Bacteria"/>
</dbReference>
<dbReference type="HOGENOM" id="CLU_701974_0_0_5"/>
<name>A7ILQ9_XANP2</name>
<evidence type="ECO:0000259" key="3">
    <source>
        <dbReference type="Pfam" id="PF01471"/>
    </source>
</evidence>
<evidence type="ECO:0000256" key="1">
    <source>
        <dbReference type="SAM" id="MobiDB-lite"/>
    </source>
</evidence>
<dbReference type="InterPro" id="IPR036366">
    <property type="entry name" value="PGBDSf"/>
</dbReference>
<dbReference type="Gene3D" id="1.10.101.10">
    <property type="entry name" value="PGBD-like superfamily/PGBD"/>
    <property type="match status" value="1"/>
</dbReference>